<organism evidence="1 2">
    <name type="scientific">Gossypium australe</name>
    <dbReference type="NCBI Taxonomy" id="47621"/>
    <lineage>
        <taxon>Eukaryota</taxon>
        <taxon>Viridiplantae</taxon>
        <taxon>Streptophyta</taxon>
        <taxon>Embryophyta</taxon>
        <taxon>Tracheophyta</taxon>
        <taxon>Spermatophyta</taxon>
        <taxon>Magnoliopsida</taxon>
        <taxon>eudicotyledons</taxon>
        <taxon>Gunneridae</taxon>
        <taxon>Pentapetalae</taxon>
        <taxon>rosids</taxon>
        <taxon>malvids</taxon>
        <taxon>Malvales</taxon>
        <taxon>Malvaceae</taxon>
        <taxon>Malvoideae</taxon>
        <taxon>Gossypium</taxon>
    </lineage>
</organism>
<reference evidence="1" key="1">
    <citation type="submission" date="2019-08" db="EMBL/GenBank/DDBJ databases">
        <authorList>
            <person name="Liu F."/>
        </authorList>
    </citation>
    <scope>NUCLEOTIDE SEQUENCE [LARGE SCALE GENOMIC DNA]</scope>
    <source>
        <strain evidence="1">PA1801</strain>
        <tissue evidence="1">Leaf</tissue>
    </source>
</reference>
<gene>
    <name evidence="1" type="ORF">EPI10_028873</name>
</gene>
<dbReference type="OrthoDB" id="6500128at2759"/>
<proteinExistence type="predicted"/>
<evidence type="ECO:0000313" key="1">
    <source>
        <dbReference type="EMBL" id="KAA3462383.1"/>
    </source>
</evidence>
<dbReference type="EMBL" id="SMMG02000009">
    <property type="protein sequence ID" value="KAA3462383.1"/>
    <property type="molecule type" value="Genomic_DNA"/>
</dbReference>
<keyword evidence="2" id="KW-1185">Reference proteome</keyword>
<dbReference type="AlphaFoldDB" id="A0A5B6UXN9"/>
<comment type="caution">
    <text evidence="1">The sequence shown here is derived from an EMBL/GenBank/DDBJ whole genome shotgun (WGS) entry which is preliminary data.</text>
</comment>
<dbReference type="Proteomes" id="UP000325315">
    <property type="component" value="Unassembled WGS sequence"/>
</dbReference>
<sequence>MVKSCLINPCIIGRPKICKITAYKKVSMKQQTTRFHCCRESRQWSKGVVEKASWLMAEMKSIDPTF</sequence>
<evidence type="ECO:0000313" key="2">
    <source>
        <dbReference type="Proteomes" id="UP000325315"/>
    </source>
</evidence>
<protein>
    <submittedName>
        <fullName evidence="1">ABC transporter B family member 21</fullName>
    </submittedName>
</protein>
<name>A0A5B6UXN9_9ROSI</name>
<accession>A0A5B6UXN9</accession>